<comment type="caution">
    <text evidence="2">The sequence shown here is derived from an EMBL/GenBank/DDBJ whole genome shotgun (WGS) entry which is preliminary data.</text>
</comment>
<evidence type="ECO:0000256" key="1">
    <source>
        <dbReference type="SAM" id="Coils"/>
    </source>
</evidence>
<feature type="coiled-coil region" evidence="1">
    <location>
        <begin position="1256"/>
        <end position="1283"/>
    </location>
</feature>
<accession>A0A8J2PFU4</accession>
<name>A0A8J2PFU4_9HEXA</name>
<reference evidence="2" key="1">
    <citation type="submission" date="2021-06" db="EMBL/GenBank/DDBJ databases">
        <authorList>
            <person name="Hodson N. C."/>
            <person name="Mongue J. A."/>
            <person name="Jaron S. K."/>
        </authorList>
    </citation>
    <scope>NUCLEOTIDE SEQUENCE</scope>
</reference>
<keyword evidence="1" id="KW-0175">Coiled coil</keyword>
<evidence type="ECO:0000313" key="3">
    <source>
        <dbReference type="Proteomes" id="UP000708208"/>
    </source>
</evidence>
<proteinExistence type="predicted"/>
<dbReference type="Proteomes" id="UP000708208">
    <property type="component" value="Unassembled WGS sequence"/>
</dbReference>
<keyword evidence="3" id="KW-1185">Reference proteome</keyword>
<organism evidence="2 3">
    <name type="scientific">Allacma fusca</name>
    <dbReference type="NCBI Taxonomy" id="39272"/>
    <lineage>
        <taxon>Eukaryota</taxon>
        <taxon>Metazoa</taxon>
        <taxon>Ecdysozoa</taxon>
        <taxon>Arthropoda</taxon>
        <taxon>Hexapoda</taxon>
        <taxon>Collembola</taxon>
        <taxon>Symphypleona</taxon>
        <taxon>Sminthuridae</taxon>
        <taxon>Allacma</taxon>
    </lineage>
</organism>
<sequence>MATNTEGFHETSPCNFLVEVSGNSLEVNTEALRLVNEVGEDNIPVVVLSVVGQPKSRKTSLMNSILKCFGKACSVPMYRFPFNSDNDRMYSDLKGREGILLWKYPRLVAGQDGTRSTWIFMDIWIEYPRLAVYKKLVDFCLSTSSAVIFSEPCNPNPEIYWQPSDSVFDLAEFSNTLHLSFSLHVFLWTDESSAVTNDVIEGPPELTGCTAKLRCEDVVNFLTVRCEHITSTVIHSDDNEKSKSSQSGKWEAIDKIVNHCLRNPLKINKEVVFTANLSYWFLQSTVLINGHTSTTKSNVSDIIGICNSEVIIRAPYLPNEASSTSNCEHRSGPEQVFSKAYILNDDDVEMQEFAKVTSEGETSYKALTKSKVPLAVHREDEIETIFREIFEYYVTSFKTICVDLEEVQVYFEDAELLTYHKDISEGILDEYGTRKCANLSQSDLESKLSEWFRYIQDDNNERKSQFDSVTSRLNRKLNELWEVIEKHLEKQLSKNDFRFALNFNKYFQILSEEFIHDYREFPAAWKKQIQVIENYKKNLQNQNSTVYEHEGKIAKDAHDHAVEKYKEFMNQKISSTTLTEPELQYLHRCASERILSLFASNLPVPHTQPWISQKLKLEQSLASLLDKQKQKNHNHLKKVALAKKEGFNAGKMRYQEVMERSLPSTNVSDGILSNYEGIALYEAITRLKEKIVHIHQEISTPWEKEFNDTLVDLKQQYINDNRNKKDMPISYAAAVRQDVEIVHQPPVIYSMNKPYGIGLYVSLNKICVGVYVNQSVNFNDNVTSYEPPLIAFTAGRVSIGQDAEKDFAAASNCNAQVYCYKIFSLLQDHNDFEIDVSINGVWKKLGREEILSIFFHRLRINTQTILNQRINSCYVVATGLLTGGAKQLLKTSLTIAGFQSNTFIPCTTAMAISHTLKDKTDSGYKSANNIVVVYATSSLVEVASVDIVAGNVVMKTLTGDTNIQRCFKISTFGQLKNMIYSNGTELDDRIKRVLKVAVASQIRYERIIVYGDDISSHLEHVLCSQLTTYCRLQSIAKSSLLDDIVRVAAALDAIRNQHPDLHPNKVRFPTYNNVSPYNVRVKVDNKVGRFTDFNSNTGVKETFPLVSHGYAYIELQEVGRDSHYEWIAGTYEFQIRGQPDIEFVLALNEEANLTVSTVPKGLQIKTNAKSLVASECQRISESIKPLLDVVENVHGIKFRVEPALPKQAVKAAVTDNESLKEDLLRKVKIIVQEVKVKLKNSKATSTGVMENIMAKIRKCEELMSSTELKIKQLELEKNNLERAAKLIKL</sequence>
<protein>
    <submittedName>
        <fullName evidence="2">Uncharacterized protein</fullName>
    </submittedName>
</protein>
<evidence type="ECO:0000313" key="2">
    <source>
        <dbReference type="EMBL" id="CAG7820543.1"/>
    </source>
</evidence>
<gene>
    <name evidence="2" type="ORF">AFUS01_LOCUS30930</name>
</gene>
<dbReference type="EMBL" id="CAJVCH010481720">
    <property type="protein sequence ID" value="CAG7820543.1"/>
    <property type="molecule type" value="Genomic_DNA"/>
</dbReference>